<gene>
    <name evidence="5" type="primary">ent1</name>
    <name evidence="5" type="ORF">AK812_SmicGene30327</name>
</gene>
<dbReference type="Proteomes" id="UP000186817">
    <property type="component" value="Unassembled WGS sequence"/>
</dbReference>
<dbReference type="PROSITE" id="PS00141">
    <property type="entry name" value="ASP_PROTEASE"/>
    <property type="match status" value="1"/>
</dbReference>
<reference evidence="5 6" key="1">
    <citation type="submission" date="2016-02" db="EMBL/GenBank/DDBJ databases">
        <title>Genome analysis of coral dinoflagellate symbionts highlights evolutionary adaptations to a symbiotic lifestyle.</title>
        <authorList>
            <person name="Aranda M."/>
            <person name="Li Y."/>
            <person name="Liew Y.J."/>
            <person name="Baumgarten S."/>
            <person name="Simakov O."/>
            <person name="Wilson M."/>
            <person name="Piel J."/>
            <person name="Ashoor H."/>
            <person name="Bougouffa S."/>
            <person name="Bajic V.B."/>
            <person name="Ryu T."/>
            <person name="Ravasi T."/>
            <person name="Bayer T."/>
            <person name="Micklem G."/>
            <person name="Kim H."/>
            <person name="Bhak J."/>
            <person name="Lajeunesse T.C."/>
            <person name="Voolstra C.R."/>
        </authorList>
    </citation>
    <scope>NUCLEOTIDE SEQUENCE [LARGE SCALE GENOMIC DNA]</scope>
    <source>
        <strain evidence="5 6">CCMP2467</strain>
    </source>
</reference>
<dbReference type="Gene3D" id="4.10.60.10">
    <property type="entry name" value="Zinc finger, CCHC-type"/>
    <property type="match status" value="1"/>
</dbReference>
<evidence type="ECO:0000259" key="3">
    <source>
        <dbReference type="PROSITE" id="PS50158"/>
    </source>
</evidence>
<keyword evidence="6" id="KW-1185">Reference proteome</keyword>
<feature type="domain" description="SAP" evidence="4">
    <location>
        <begin position="945"/>
        <end position="979"/>
    </location>
</feature>
<sequence length="1310" mass="140513">MAAAGVPVDDDDDLPDLEPAGPQPQPAGNPFSPSHASPETNVVMTQSMFNTIMEQLASATRTASEAAAAAVANASRSSGSDGQGFTAASKILKYPAEFGSESHETDLNQWQDFTHQLKSWLIFAEPAFEAELDAIEKNLGIPATLSSMTTEQASRSMKLYAILSSILKHRPKAILREVENRCGFETWRRLNNAYAPKTRARSMAVLSALMQTPHFTKDKTMREQIQSMERVAAEYAKISGHDVTPDVMLGVLLRVLPAQVRQHVQLSLTESSSYSSVRDYILSYELSSTTWNPTRVQQALGMLPSTGSKAEQGAQPMDIDQVGAITRKGKDRDSKGKGRGDSKGKKGKPKGSKGDTKGKKGKHQQPQQPGSKGKQPGQQPQKQITCHNCGRPGHYARDCWRPRQVQNVTADATIQPGQASTAAASTNVPSSAASAASSMPSTAVRRVVAEPRVFDMSDLALPSEPSRLCVVSFASAPERFQLDSSDDDGVWTLPEYEDFSGSSDSDAASFVKVRAVTTAGATSVIVDSGADVSCVPLSYRSCGQRAATGRKVQVQDAQGAPINVQEERLIDFVIGAGTPHEITIRERCVVSQVSQPLVSMGRLIARGWWPCKGTQGMWLAHDNGAEIPLGLRGMSLTMSAEIRRVSEDQSALSSAVQQCSTTGAAESSATGAFESSATGAFQSSATGAFQSSATGAFQSSATGAVQSSAAGAVRSSAAGAVQSSAAGAVQSSAAGAVQSSAAGVMQKQGGATTGMVSVRAIGRAIPSRVLDDFQFGWQLASSGHMVWRGISKIMLDPSIMAPDTWPFRSTLMRRNERVPWLVVEHCAKWLELEDVEEDIPGGGEAELIVVLHAQHEPLDAAGIEVSDELMGEVEIPAEGSPEQADDADEFADDIVVDAPDQEGAVEPDVVHAPRVLPDMEEVAAAAPAAAGSERESVTVDGVELSYASPLQVLKAACEKLGLRTSGSKSRLFERVRAYLDKQKLSLEHDIARDAQSVESRQPRMQTLPKPPSPQEQLIHELTHTPFAPWCGHCIAMRSLPDRAETVTSGPRDIATVSFDFFYTGYEPEKNELIEARPATEEDAKDLLCCLIAHDSVTGSVLAVPTPSKGATRHLGVELMRFVQSLGHAAVELRCDQEPATIKLQKAVVNARLRLGLKTTERNPPIGFHQSNGAVEKQVDLVRRLACTFLDLLRSKTGCQIGTSHPLFAWSFVHAAWIRNRFAVTGGLTAYERTANAAYTGRLVTYGEPVFCYVVPRRKGNPKWVKAIFLTKATTSDMYVLGTKGGIRLSRAVRRTGQVGQVPIELTWAGS</sequence>
<feature type="region of interest" description="Disordered" evidence="2">
    <location>
        <begin position="994"/>
        <end position="1014"/>
    </location>
</feature>
<dbReference type="EMBL" id="LSRX01000819">
    <property type="protein sequence ID" value="OLP88330.1"/>
    <property type="molecule type" value="Genomic_DNA"/>
</dbReference>
<dbReference type="InterPro" id="IPR003034">
    <property type="entry name" value="SAP_dom"/>
</dbReference>
<keyword evidence="1" id="KW-0863">Zinc-finger</keyword>
<dbReference type="GO" id="GO:0004190">
    <property type="term" value="F:aspartic-type endopeptidase activity"/>
    <property type="evidence" value="ECO:0007669"/>
    <property type="project" value="InterPro"/>
</dbReference>
<accession>A0A1Q9CZJ6</accession>
<comment type="caution">
    <text evidence="5">The sequence shown here is derived from an EMBL/GenBank/DDBJ whole genome shotgun (WGS) entry which is preliminary data.</text>
</comment>
<proteinExistence type="predicted"/>
<dbReference type="InterPro" id="IPR036875">
    <property type="entry name" value="Znf_CCHC_sf"/>
</dbReference>
<keyword evidence="1" id="KW-0479">Metal-binding</keyword>
<feature type="compositionally biased region" description="Low complexity" evidence="2">
    <location>
        <begin position="364"/>
        <end position="383"/>
    </location>
</feature>
<evidence type="ECO:0000259" key="4">
    <source>
        <dbReference type="PROSITE" id="PS50800"/>
    </source>
</evidence>
<dbReference type="InterPro" id="IPR001969">
    <property type="entry name" value="Aspartic_peptidase_AS"/>
</dbReference>
<dbReference type="GO" id="GO:0006508">
    <property type="term" value="P:proteolysis"/>
    <property type="evidence" value="ECO:0007669"/>
    <property type="project" value="InterPro"/>
</dbReference>
<dbReference type="InterPro" id="IPR001878">
    <property type="entry name" value="Znf_CCHC"/>
</dbReference>
<protein>
    <submittedName>
        <fullName evidence="5">Epsin-1</fullName>
    </submittedName>
</protein>
<evidence type="ECO:0000256" key="1">
    <source>
        <dbReference type="PROSITE-ProRule" id="PRU00047"/>
    </source>
</evidence>
<dbReference type="OrthoDB" id="436967at2759"/>
<keyword evidence="1" id="KW-0862">Zinc</keyword>
<evidence type="ECO:0000313" key="5">
    <source>
        <dbReference type="EMBL" id="OLP88330.1"/>
    </source>
</evidence>
<feature type="compositionally biased region" description="Basic and acidic residues" evidence="2">
    <location>
        <begin position="328"/>
        <end position="344"/>
    </location>
</feature>
<dbReference type="PROSITE" id="PS50158">
    <property type="entry name" value="ZF_CCHC"/>
    <property type="match status" value="1"/>
</dbReference>
<feature type="domain" description="CCHC-type" evidence="3">
    <location>
        <begin position="386"/>
        <end position="399"/>
    </location>
</feature>
<evidence type="ECO:0000313" key="6">
    <source>
        <dbReference type="Proteomes" id="UP000186817"/>
    </source>
</evidence>
<dbReference type="GO" id="GO:0003676">
    <property type="term" value="F:nucleic acid binding"/>
    <property type="evidence" value="ECO:0007669"/>
    <property type="project" value="InterPro"/>
</dbReference>
<feature type="region of interest" description="Disordered" evidence="2">
    <location>
        <begin position="1"/>
        <end position="38"/>
    </location>
</feature>
<organism evidence="5 6">
    <name type="scientific">Symbiodinium microadriaticum</name>
    <name type="common">Dinoflagellate</name>
    <name type="synonym">Zooxanthella microadriatica</name>
    <dbReference type="NCBI Taxonomy" id="2951"/>
    <lineage>
        <taxon>Eukaryota</taxon>
        <taxon>Sar</taxon>
        <taxon>Alveolata</taxon>
        <taxon>Dinophyceae</taxon>
        <taxon>Suessiales</taxon>
        <taxon>Symbiodiniaceae</taxon>
        <taxon>Symbiodinium</taxon>
    </lineage>
</organism>
<dbReference type="GO" id="GO:0008270">
    <property type="term" value="F:zinc ion binding"/>
    <property type="evidence" value="ECO:0007669"/>
    <property type="project" value="UniProtKB-KW"/>
</dbReference>
<name>A0A1Q9CZJ6_SYMMI</name>
<dbReference type="SMART" id="SM00343">
    <property type="entry name" value="ZnF_C2HC"/>
    <property type="match status" value="1"/>
</dbReference>
<evidence type="ECO:0000256" key="2">
    <source>
        <dbReference type="SAM" id="MobiDB-lite"/>
    </source>
</evidence>
<dbReference type="SUPFAM" id="SSF57756">
    <property type="entry name" value="Retrovirus zinc finger-like domains"/>
    <property type="match status" value="1"/>
</dbReference>
<dbReference type="PROSITE" id="PS50800">
    <property type="entry name" value="SAP"/>
    <property type="match status" value="1"/>
</dbReference>
<feature type="region of interest" description="Disordered" evidence="2">
    <location>
        <begin position="306"/>
        <end position="389"/>
    </location>
</feature>
<dbReference type="Pfam" id="PF00098">
    <property type="entry name" value="zf-CCHC"/>
    <property type="match status" value="1"/>
</dbReference>